<proteinExistence type="predicted"/>
<protein>
    <submittedName>
        <fullName evidence="1">Uncharacterized protein</fullName>
    </submittedName>
</protein>
<evidence type="ECO:0000313" key="2">
    <source>
        <dbReference type="Proteomes" id="UP000272778"/>
    </source>
</evidence>
<dbReference type="RefSeq" id="WP_124153859.1">
    <property type="nucleotide sequence ID" value="NZ_RQIS01000029.1"/>
</dbReference>
<sequence>MTIAELISSLGRFPPDARVVIPHLHAGFNDVIGVREVPIHVGKPSDKAFGRGIHTDQRSIGDDAFVPDEVAVVIDWG</sequence>
<accession>A0A3N6M931</accession>
<reference evidence="1 2" key="1">
    <citation type="submission" date="2018-11" db="EMBL/GenBank/DDBJ databases">
        <title>Paraburkholderia sp. DHOA04, isolated from soil.</title>
        <authorList>
            <person name="Gao Z.-H."/>
            <person name="Qiu L.-H."/>
            <person name="Fu J.-C."/>
        </authorList>
    </citation>
    <scope>NUCLEOTIDE SEQUENCE [LARGE SCALE GENOMIC DNA]</scope>
    <source>
        <strain evidence="1 2">DHOA04</strain>
    </source>
</reference>
<dbReference type="OrthoDB" id="7996700at2"/>
<evidence type="ECO:0000313" key="1">
    <source>
        <dbReference type="EMBL" id="RQH00199.1"/>
    </source>
</evidence>
<keyword evidence="2" id="KW-1185">Reference proteome</keyword>
<comment type="caution">
    <text evidence="1">The sequence shown here is derived from an EMBL/GenBank/DDBJ whole genome shotgun (WGS) entry which is preliminary data.</text>
</comment>
<name>A0A3N6M931_9BURK</name>
<gene>
    <name evidence="1" type="ORF">D1Y85_25520</name>
</gene>
<dbReference type="AlphaFoldDB" id="A0A3N6M931"/>
<organism evidence="1 2">
    <name type="scientific">Paraburkholderia dinghuensis</name>
    <dbReference type="NCBI Taxonomy" id="2305225"/>
    <lineage>
        <taxon>Bacteria</taxon>
        <taxon>Pseudomonadati</taxon>
        <taxon>Pseudomonadota</taxon>
        <taxon>Betaproteobacteria</taxon>
        <taxon>Burkholderiales</taxon>
        <taxon>Burkholderiaceae</taxon>
        <taxon>Paraburkholderia</taxon>
    </lineage>
</organism>
<dbReference type="Proteomes" id="UP000272778">
    <property type="component" value="Unassembled WGS sequence"/>
</dbReference>
<dbReference type="EMBL" id="RQIS01000029">
    <property type="protein sequence ID" value="RQH00199.1"/>
    <property type="molecule type" value="Genomic_DNA"/>
</dbReference>